<protein>
    <submittedName>
        <fullName evidence="3">Glyoxalase</fullName>
    </submittedName>
</protein>
<dbReference type="GO" id="GO:0046491">
    <property type="term" value="P:L-methylmalonyl-CoA metabolic process"/>
    <property type="evidence" value="ECO:0007669"/>
    <property type="project" value="TreeGrafter"/>
</dbReference>
<dbReference type="PANTHER" id="PTHR43048">
    <property type="entry name" value="METHYLMALONYL-COA EPIMERASE"/>
    <property type="match status" value="1"/>
</dbReference>
<dbReference type="Pfam" id="PF00903">
    <property type="entry name" value="Glyoxalase"/>
    <property type="match status" value="1"/>
</dbReference>
<dbReference type="InterPro" id="IPR004360">
    <property type="entry name" value="Glyas_Fos-R_dOase_dom"/>
</dbReference>
<name>A0AA48RG53_9BACL</name>
<dbReference type="GO" id="GO:0004493">
    <property type="term" value="F:methylmalonyl-CoA epimerase activity"/>
    <property type="evidence" value="ECO:0007669"/>
    <property type="project" value="TreeGrafter"/>
</dbReference>
<evidence type="ECO:0000256" key="1">
    <source>
        <dbReference type="ARBA" id="ARBA00022723"/>
    </source>
</evidence>
<evidence type="ECO:0000259" key="2">
    <source>
        <dbReference type="PROSITE" id="PS51819"/>
    </source>
</evidence>
<organism evidence="3 4">
    <name type="scientific">Brevibacillus aydinogluensis</name>
    <dbReference type="NCBI Taxonomy" id="927786"/>
    <lineage>
        <taxon>Bacteria</taxon>
        <taxon>Bacillati</taxon>
        <taxon>Bacillota</taxon>
        <taxon>Bacilli</taxon>
        <taxon>Bacillales</taxon>
        <taxon>Paenibacillaceae</taxon>
        <taxon>Brevibacillus</taxon>
    </lineage>
</organism>
<dbReference type="InterPro" id="IPR029068">
    <property type="entry name" value="Glyas_Bleomycin-R_OHBP_Dase"/>
</dbReference>
<dbReference type="RefSeq" id="WP_171563950.1">
    <property type="nucleotide sequence ID" value="NZ_JAUSVZ010000008.1"/>
</dbReference>
<dbReference type="SUPFAM" id="SSF54593">
    <property type="entry name" value="Glyoxalase/Bleomycin resistance protein/Dihydroxybiphenyl dioxygenase"/>
    <property type="match status" value="1"/>
</dbReference>
<keyword evidence="4" id="KW-1185">Reference proteome</keyword>
<dbReference type="AlphaFoldDB" id="A0AA48RG53"/>
<reference evidence="3" key="1">
    <citation type="submission" date="2023-07" db="EMBL/GenBank/DDBJ databases">
        <authorList>
            <person name="Ivanov I."/>
            <person name="Teneva D."/>
            <person name="Stoikov I."/>
        </authorList>
    </citation>
    <scope>NUCLEOTIDE SEQUENCE</scope>
    <source>
        <strain evidence="3">4475</strain>
    </source>
</reference>
<accession>A0AA48RG53</accession>
<proteinExistence type="predicted"/>
<dbReference type="InterPro" id="IPR051785">
    <property type="entry name" value="MMCE/EMCE_epimerase"/>
</dbReference>
<feature type="domain" description="VOC" evidence="2">
    <location>
        <begin position="2"/>
        <end position="127"/>
    </location>
</feature>
<dbReference type="PANTHER" id="PTHR43048:SF4">
    <property type="entry name" value="RING-CLEAVING DIOXYGENASE-RELATED"/>
    <property type="match status" value="1"/>
</dbReference>
<sequence length="150" mass="16623">MKLDNVRLLVTRFDECFTFYHEKLGFPVLWGELGGGYASFGTAESQFAIFSRSEMAEAVGTDHLPAASDAQDQFALIVRVNDLDATAARLKAEGISMITDVQDRPGWGIRTAHLRDPDGNLIELIESLPAESWDEGLRKADGKYQKQQTS</sequence>
<dbReference type="PROSITE" id="PS51819">
    <property type="entry name" value="VOC"/>
    <property type="match status" value="1"/>
</dbReference>
<dbReference type="InterPro" id="IPR037523">
    <property type="entry name" value="VOC_core"/>
</dbReference>
<keyword evidence="1" id="KW-0479">Metal-binding</keyword>
<gene>
    <name evidence="3" type="ORF">BSPP4475_00315</name>
</gene>
<dbReference type="KEGG" id="bayd:BSPP4475_00315"/>
<evidence type="ECO:0000313" key="3">
    <source>
        <dbReference type="EMBL" id="CAJ1000765.1"/>
    </source>
</evidence>
<evidence type="ECO:0000313" key="4">
    <source>
        <dbReference type="Proteomes" id="UP001189619"/>
    </source>
</evidence>
<dbReference type="GO" id="GO:0046872">
    <property type="term" value="F:metal ion binding"/>
    <property type="evidence" value="ECO:0007669"/>
    <property type="project" value="UniProtKB-KW"/>
</dbReference>
<dbReference type="Gene3D" id="3.10.180.10">
    <property type="entry name" value="2,3-Dihydroxybiphenyl 1,2-Dioxygenase, domain 1"/>
    <property type="match status" value="1"/>
</dbReference>
<dbReference type="Proteomes" id="UP001189619">
    <property type="component" value="Chromosome"/>
</dbReference>
<dbReference type="EMBL" id="OY569118">
    <property type="protein sequence ID" value="CAJ1000765.1"/>
    <property type="molecule type" value="Genomic_DNA"/>
</dbReference>